<comment type="subunit">
    <text evidence="20">Component of the mitochondrial ribosome large subunit (39S) which comprises a 16S rRNA and about 50 distinct proteins.</text>
</comment>
<dbReference type="Gene3D" id="1.10.10.2320">
    <property type="match status" value="1"/>
</dbReference>
<keyword evidence="12" id="KW-0067">ATP-binding</keyword>
<dbReference type="InterPro" id="IPR006195">
    <property type="entry name" value="aa-tRNA-synth_II"/>
</dbReference>
<dbReference type="NCBIfam" id="TIGR00468">
    <property type="entry name" value="pheS"/>
    <property type="match status" value="1"/>
</dbReference>
<dbReference type="PANTHER" id="PTHR11538:SF40">
    <property type="entry name" value="PHENYLALANINE--TRNA LIGASE ALPHA SUBUNIT"/>
    <property type="match status" value="1"/>
</dbReference>
<dbReference type="Gene3D" id="3.30.930.10">
    <property type="entry name" value="Bira Bifunctional Protein, Domain 2"/>
    <property type="match status" value="1"/>
</dbReference>
<keyword evidence="17" id="KW-0030">Aminoacyl-tRNA synthetase</keyword>
<comment type="similarity">
    <text evidence="5">Belongs to the class-II aminoacyl-tRNA synthetase family. Phe-tRNA synthetase alpha subunit type 2 subfamily.</text>
</comment>
<evidence type="ECO:0000256" key="8">
    <source>
        <dbReference type="ARBA" id="ARBA00022490"/>
    </source>
</evidence>
<gene>
    <name evidence="25" type="ORF">CAMP_LOCUS3160</name>
</gene>
<evidence type="ECO:0000256" key="18">
    <source>
        <dbReference type="ARBA" id="ARBA00023274"/>
    </source>
</evidence>
<comment type="cofactor">
    <cofactor evidence="1">
        <name>Mg(2+)</name>
        <dbReference type="ChEBI" id="CHEBI:18420"/>
    </cofactor>
</comment>
<evidence type="ECO:0000256" key="6">
    <source>
        <dbReference type="ARBA" id="ARBA00011209"/>
    </source>
</evidence>
<dbReference type="Pfam" id="PF18553">
    <property type="entry name" value="PheRS_DBD3"/>
    <property type="match status" value="1"/>
</dbReference>
<keyword evidence="18" id="KW-0687">Ribonucleoprotein</keyword>
<evidence type="ECO:0000256" key="21">
    <source>
        <dbReference type="ARBA" id="ARBA00039977"/>
    </source>
</evidence>
<evidence type="ECO:0000256" key="19">
    <source>
        <dbReference type="ARBA" id="ARBA00030612"/>
    </source>
</evidence>
<evidence type="ECO:0000256" key="10">
    <source>
        <dbReference type="ARBA" id="ARBA00022723"/>
    </source>
</evidence>
<dbReference type="PANTHER" id="PTHR11538">
    <property type="entry name" value="PHENYLALANYL-TRNA SYNTHETASE"/>
    <property type="match status" value="1"/>
</dbReference>
<name>A0A9P1I942_9PELO</name>
<keyword evidence="13" id="KW-0460">Magnesium</keyword>
<evidence type="ECO:0000256" key="5">
    <source>
        <dbReference type="ARBA" id="ARBA00006703"/>
    </source>
</evidence>
<accession>A0A9P1I942</accession>
<comment type="similarity">
    <text evidence="4">Belongs to the universal ribosomal protein uL23 family.</text>
</comment>
<dbReference type="Pfam" id="PF01409">
    <property type="entry name" value="tRNA-synt_2d"/>
    <property type="match status" value="1"/>
</dbReference>
<evidence type="ECO:0000256" key="16">
    <source>
        <dbReference type="ARBA" id="ARBA00023128"/>
    </source>
</evidence>
<dbReference type="GO" id="GO:0046872">
    <property type="term" value="F:metal ion binding"/>
    <property type="evidence" value="ECO:0007669"/>
    <property type="project" value="UniProtKB-KW"/>
</dbReference>
<dbReference type="InterPro" id="IPR012677">
    <property type="entry name" value="Nucleotide-bd_a/b_plait_sf"/>
</dbReference>
<dbReference type="SUPFAM" id="SSF55681">
    <property type="entry name" value="Class II aaRS and biotin synthetases"/>
    <property type="match status" value="1"/>
</dbReference>
<keyword evidence="14" id="KW-0648">Protein biosynthesis</keyword>
<dbReference type="Proteomes" id="UP001152747">
    <property type="component" value="Unassembled WGS sequence"/>
</dbReference>
<dbReference type="SUPFAM" id="SSF47616">
    <property type="entry name" value="GST C-terminal domain-like"/>
    <property type="match status" value="1"/>
</dbReference>
<dbReference type="Gene3D" id="3.30.1370.240">
    <property type="match status" value="1"/>
</dbReference>
<proteinExistence type="inferred from homology"/>
<dbReference type="Pfam" id="PF18552">
    <property type="entry name" value="PheRS_DBD1"/>
    <property type="match status" value="1"/>
</dbReference>
<evidence type="ECO:0000313" key="25">
    <source>
        <dbReference type="EMBL" id="CAI5440523.1"/>
    </source>
</evidence>
<protein>
    <recommendedName>
        <fullName evidence="21">Large ribosomal subunit protein uL23m</fullName>
        <ecNumber evidence="7">6.1.1.20</ecNumber>
    </recommendedName>
    <alternativeName>
        <fullName evidence="22">39S ribosomal protein L23, mitochondrial</fullName>
    </alternativeName>
    <alternativeName>
        <fullName evidence="19">Phenylalanyl-tRNA synthetase alpha subunit</fullName>
    </alternativeName>
</protein>
<evidence type="ECO:0000313" key="26">
    <source>
        <dbReference type="Proteomes" id="UP001152747"/>
    </source>
</evidence>
<dbReference type="GO" id="GO:0004826">
    <property type="term" value="F:phenylalanine-tRNA ligase activity"/>
    <property type="evidence" value="ECO:0007669"/>
    <property type="project" value="UniProtKB-EC"/>
</dbReference>
<keyword evidence="15" id="KW-0689">Ribosomal protein</keyword>
<evidence type="ECO:0000259" key="24">
    <source>
        <dbReference type="PROSITE" id="PS50862"/>
    </source>
</evidence>
<evidence type="ECO:0000256" key="1">
    <source>
        <dbReference type="ARBA" id="ARBA00001946"/>
    </source>
</evidence>
<dbReference type="OrthoDB" id="238316at2759"/>
<dbReference type="GO" id="GO:1990904">
    <property type="term" value="C:ribonucleoprotein complex"/>
    <property type="evidence" value="ECO:0007669"/>
    <property type="project" value="UniProtKB-KW"/>
</dbReference>
<dbReference type="FunFam" id="3.30.70.330:FF:000284">
    <property type="entry name" value="39S ribosomal protein L23, mitochondrial"/>
    <property type="match status" value="1"/>
</dbReference>
<evidence type="ECO:0000256" key="9">
    <source>
        <dbReference type="ARBA" id="ARBA00022598"/>
    </source>
</evidence>
<evidence type="ECO:0000256" key="3">
    <source>
        <dbReference type="ARBA" id="ARBA00004496"/>
    </source>
</evidence>
<dbReference type="Gene3D" id="1.10.10.2330">
    <property type="match status" value="1"/>
</dbReference>
<dbReference type="GO" id="GO:0005739">
    <property type="term" value="C:mitochondrion"/>
    <property type="evidence" value="ECO:0007669"/>
    <property type="project" value="UniProtKB-SubCell"/>
</dbReference>
<dbReference type="Pfam" id="PF18554">
    <property type="entry name" value="PheRS_DBD2"/>
    <property type="match status" value="1"/>
</dbReference>
<dbReference type="Gene3D" id="3.30.70.330">
    <property type="match status" value="1"/>
</dbReference>
<evidence type="ECO:0000256" key="11">
    <source>
        <dbReference type="ARBA" id="ARBA00022741"/>
    </source>
</evidence>
<dbReference type="FunFam" id="3.30.930.10:FF:000033">
    <property type="entry name" value="Phenylalanine--tRNA ligase alpha subunit"/>
    <property type="match status" value="1"/>
</dbReference>
<dbReference type="CDD" id="cd00496">
    <property type="entry name" value="PheRS_alpha_core"/>
    <property type="match status" value="1"/>
</dbReference>
<keyword evidence="8" id="KW-0963">Cytoplasm</keyword>
<evidence type="ECO:0000256" key="15">
    <source>
        <dbReference type="ARBA" id="ARBA00022980"/>
    </source>
</evidence>
<evidence type="ECO:0000256" key="7">
    <source>
        <dbReference type="ARBA" id="ARBA00012814"/>
    </source>
</evidence>
<dbReference type="GO" id="GO:0003735">
    <property type="term" value="F:structural constituent of ribosome"/>
    <property type="evidence" value="ECO:0007669"/>
    <property type="project" value="InterPro"/>
</dbReference>
<reference evidence="25" key="1">
    <citation type="submission" date="2022-11" db="EMBL/GenBank/DDBJ databases">
        <authorList>
            <person name="Kikuchi T."/>
        </authorList>
    </citation>
    <scope>NUCLEOTIDE SEQUENCE</scope>
    <source>
        <strain evidence="25">PS1010</strain>
    </source>
</reference>
<comment type="catalytic activity">
    <reaction evidence="23">
        <text>tRNA(Phe) + L-phenylalanine + ATP = L-phenylalanyl-tRNA(Phe) + AMP + diphosphate + H(+)</text>
        <dbReference type="Rhea" id="RHEA:19413"/>
        <dbReference type="Rhea" id="RHEA-COMP:9668"/>
        <dbReference type="Rhea" id="RHEA-COMP:9699"/>
        <dbReference type="ChEBI" id="CHEBI:15378"/>
        <dbReference type="ChEBI" id="CHEBI:30616"/>
        <dbReference type="ChEBI" id="CHEBI:33019"/>
        <dbReference type="ChEBI" id="CHEBI:58095"/>
        <dbReference type="ChEBI" id="CHEBI:78442"/>
        <dbReference type="ChEBI" id="CHEBI:78531"/>
        <dbReference type="ChEBI" id="CHEBI:456215"/>
        <dbReference type="EC" id="6.1.1.20"/>
    </reaction>
</comment>
<comment type="subcellular location">
    <subcellularLocation>
        <location evidence="3">Cytoplasm</location>
    </subcellularLocation>
    <subcellularLocation>
        <location evidence="2">Mitochondrion</location>
    </subcellularLocation>
</comment>
<dbReference type="InterPro" id="IPR036282">
    <property type="entry name" value="Glutathione-S-Trfase_C_sf"/>
</dbReference>
<dbReference type="NCBIfam" id="NF003210">
    <property type="entry name" value="PRK04172.1"/>
    <property type="match status" value="1"/>
</dbReference>
<dbReference type="InterPro" id="IPR040724">
    <property type="entry name" value="PheRS_DBD1"/>
</dbReference>
<keyword evidence="9" id="KW-0436">Ligase</keyword>
<keyword evidence="10" id="KW-0479">Metal-binding</keyword>
<evidence type="ECO:0000256" key="14">
    <source>
        <dbReference type="ARBA" id="ARBA00022917"/>
    </source>
</evidence>
<evidence type="ECO:0000256" key="2">
    <source>
        <dbReference type="ARBA" id="ARBA00004173"/>
    </source>
</evidence>
<dbReference type="InterPro" id="IPR002319">
    <property type="entry name" value="Phenylalanyl-tRNA_Synthase"/>
</dbReference>
<evidence type="ECO:0000256" key="22">
    <source>
        <dbReference type="ARBA" id="ARBA00041375"/>
    </source>
</evidence>
<dbReference type="InterPro" id="IPR012678">
    <property type="entry name" value="Ribosomal_uL23/eL15/eS24_sf"/>
</dbReference>
<dbReference type="GO" id="GO:0005524">
    <property type="term" value="F:ATP binding"/>
    <property type="evidence" value="ECO:0007669"/>
    <property type="project" value="UniProtKB-KW"/>
</dbReference>
<evidence type="ECO:0000256" key="12">
    <source>
        <dbReference type="ARBA" id="ARBA00022840"/>
    </source>
</evidence>
<sequence>MTEVDRLDQLLQDQAYINGFVPSSADFETKSRINPKDLKNRVNLSRWYNHLNSFNTEIQATNMTEVLNSEDLPQRILDHLNGESNFNSISLAKQWNIDHQKLIGAIKKKRVELTNEGIQMADEGSHEFRVFEFVGENGCLQADIGKQPFGKVGVSKAMAAGWVAMDKSSGAVKVVRKPGVTNVEDVVRKQLETLRIGGEGVADKDKNELKKRKLISEVNVKGLEVSKGASFTTSLAKQEADLTPEMIASGSWKDKTFKKYNFESLGVVPSSGHLHPLMKVRSEFRQIFFSMGFSEMATNRYVESSFWNFDALFQPQQHPARDAHDTFFVSDPAISTKFPEDYLERVKTVHSKGGFGSAGYNYDWKLEEAQKNVLRTHTTAVSARQLYELAQTGFKPSKLFSIDRVFRNETLDATHLAEFHQVEGVIAEKNLSLAHLIGIFTEFFKKLGITNLRFKPTYNPYTEPSMEIFAYHSGLAKWVEIGNSGMFRPEMLLPMGLPEDVNVAGYGLSLERPTMIKYGINNIRDLFGSKIDLEVVYNTPICRHIMTTRLARLWQPGNGQRRVFLPDFWVAVVKAPNFGRAKLPRNCVKFEVDPRMSKHDIREYLTKIYNLPVRDVRTEVQMGDILWNTKTDYQYKKAMWKDEDKKFAYVFMPKDFDYEFPDMFKSIEEDLELARALKQQKELSDKINEKYANRNRSDIGTFIGA</sequence>
<dbReference type="SUPFAM" id="SSF54189">
    <property type="entry name" value="Ribosomal proteins S24e, L23 and L15e"/>
    <property type="match status" value="1"/>
</dbReference>
<dbReference type="AlphaFoldDB" id="A0A9P1I942"/>
<dbReference type="GO" id="GO:0006432">
    <property type="term" value="P:phenylalanyl-tRNA aminoacylation"/>
    <property type="evidence" value="ECO:0007669"/>
    <property type="project" value="InterPro"/>
</dbReference>
<evidence type="ECO:0000256" key="13">
    <source>
        <dbReference type="ARBA" id="ARBA00022842"/>
    </source>
</evidence>
<evidence type="ECO:0000256" key="20">
    <source>
        <dbReference type="ARBA" id="ARBA00038782"/>
    </source>
</evidence>
<keyword evidence="16" id="KW-0496">Mitochondrion</keyword>
<dbReference type="GO" id="GO:0000049">
    <property type="term" value="F:tRNA binding"/>
    <property type="evidence" value="ECO:0007669"/>
    <property type="project" value="InterPro"/>
</dbReference>
<keyword evidence="11" id="KW-0547">Nucleotide-binding</keyword>
<dbReference type="InterPro" id="IPR040725">
    <property type="entry name" value="PheRS_DBD3"/>
</dbReference>
<dbReference type="InterPro" id="IPR040586">
    <property type="entry name" value="PheRS_DBD2"/>
</dbReference>
<keyword evidence="26" id="KW-1185">Reference proteome</keyword>
<evidence type="ECO:0000256" key="4">
    <source>
        <dbReference type="ARBA" id="ARBA00006700"/>
    </source>
</evidence>
<dbReference type="PROSITE" id="PS50862">
    <property type="entry name" value="AA_TRNA_LIGASE_II"/>
    <property type="match status" value="1"/>
</dbReference>
<feature type="domain" description="Aminoacyl-transfer RNA synthetases class-II family profile" evidence="24">
    <location>
        <begin position="279"/>
        <end position="566"/>
    </location>
</feature>
<dbReference type="GO" id="GO:0009328">
    <property type="term" value="C:phenylalanine-tRNA ligase complex"/>
    <property type="evidence" value="ECO:0007669"/>
    <property type="project" value="TreeGrafter"/>
</dbReference>
<dbReference type="GO" id="GO:0005829">
    <property type="term" value="C:cytosol"/>
    <property type="evidence" value="ECO:0007669"/>
    <property type="project" value="TreeGrafter"/>
</dbReference>
<dbReference type="EC" id="6.1.1.20" evidence="7"/>
<dbReference type="InterPro" id="IPR045864">
    <property type="entry name" value="aa-tRNA-synth_II/BPL/LPL"/>
</dbReference>
<dbReference type="InterPro" id="IPR004529">
    <property type="entry name" value="Phe-tRNA-synth_IIc_asu"/>
</dbReference>
<comment type="caution">
    <text evidence="25">The sequence shown here is derived from an EMBL/GenBank/DDBJ whole genome shotgun (WGS) entry which is preliminary data.</text>
</comment>
<evidence type="ECO:0000256" key="17">
    <source>
        <dbReference type="ARBA" id="ARBA00023146"/>
    </source>
</evidence>
<evidence type="ECO:0000256" key="23">
    <source>
        <dbReference type="ARBA" id="ARBA00049255"/>
    </source>
</evidence>
<dbReference type="GO" id="GO:0005840">
    <property type="term" value="C:ribosome"/>
    <property type="evidence" value="ECO:0007669"/>
    <property type="project" value="UniProtKB-KW"/>
</dbReference>
<comment type="subunit">
    <text evidence="6">Tetramer of two alpha and two beta subunits.</text>
</comment>
<organism evidence="25 26">
    <name type="scientific">Caenorhabditis angaria</name>
    <dbReference type="NCBI Taxonomy" id="860376"/>
    <lineage>
        <taxon>Eukaryota</taxon>
        <taxon>Metazoa</taxon>
        <taxon>Ecdysozoa</taxon>
        <taxon>Nematoda</taxon>
        <taxon>Chromadorea</taxon>
        <taxon>Rhabditida</taxon>
        <taxon>Rhabditina</taxon>
        <taxon>Rhabditomorpha</taxon>
        <taxon>Rhabditoidea</taxon>
        <taxon>Rhabditidae</taxon>
        <taxon>Peloderinae</taxon>
        <taxon>Caenorhabditis</taxon>
    </lineage>
</organism>
<dbReference type="EMBL" id="CANHGI010000001">
    <property type="protein sequence ID" value="CAI5440523.1"/>
    <property type="molecule type" value="Genomic_DNA"/>
</dbReference>